<dbReference type="GO" id="GO:0016020">
    <property type="term" value="C:membrane"/>
    <property type="evidence" value="ECO:0007669"/>
    <property type="project" value="UniProtKB-SubCell"/>
</dbReference>
<comment type="caution">
    <text evidence="10">The sequence shown here is derived from an EMBL/GenBank/DDBJ whole genome shotgun (WGS) entry which is preliminary data.</text>
</comment>
<keyword evidence="4" id="KW-0433">Leucine-rich repeat</keyword>
<dbReference type="AlphaFoldDB" id="A0AA87ZP63"/>
<dbReference type="InterPro" id="IPR032675">
    <property type="entry name" value="LRR_dom_sf"/>
</dbReference>
<evidence type="ECO:0000256" key="2">
    <source>
        <dbReference type="ARBA" id="ARBA00004613"/>
    </source>
</evidence>
<keyword evidence="11" id="KW-1185">Reference proteome</keyword>
<dbReference type="SUPFAM" id="SSF52058">
    <property type="entry name" value="L domain-like"/>
    <property type="match status" value="1"/>
</dbReference>
<gene>
    <name evidence="10" type="ORF">TIFTF001_007042</name>
</gene>
<dbReference type="GO" id="GO:0005576">
    <property type="term" value="C:extracellular region"/>
    <property type="evidence" value="ECO:0007669"/>
    <property type="project" value="UniProtKB-SubCell"/>
</dbReference>
<keyword evidence="8" id="KW-0325">Glycoprotein</keyword>
<dbReference type="Pfam" id="PF00560">
    <property type="entry name" value="LRR_1"/>
    <property type="match status" value="2"/>
</dbReference>
<dbReference type="PROSITE" id="PS51450">
    <property type="entry name" value="LRR"/>
    <property type="match status" value="1"/>
</dbReference>
<evidence type="ECO:0000256" key="1">
    <source>
        <dbReference type="ARBA" id="ARBA00004370"/>
    </source>
</evidence>
<feature type="compositionally biased region" description="Acidic residues" evidence="9">
    <location>
        <begin position="320"/>
        <end position="329"/>
    </location>
</feature>
<evidence type="ECO:0000256" key="8">
    <source>
        <dbReference type="ARBA" id="ARBA00023180"/>
    </source>
</evidence>
<dbReference type="PANTHER" id="PTHR32093:SF131">
    <property type="entry name" value="LEUCINE-RICH REPEAT-CONTAINING N-TERMINAL PLANT-TYPE DOMAIN-CONTAINING PROTEIN"/>
    <property type="match status" value="1"/>
</dbReference>
<accession>A0AA87ZP63</accession>
<evidence type="ECO:0000313" key="11">
    <source>
        <dbReference type="Proteomes" id="UP001187192"/>
    </source>
</evidence>
<evidence type="ECO:0000256" key="5">
    <source>
        <dbReference type="ARBA" id="ARBA00022729"/>
    </source>
</evidence>
<keyword evidence="7" id="KW-0472">Membrane</keyword>
<evidence type="ECO:0000256" key="9">
    <source>
        <dbReference type="SAM" id="MobiDB-lite"/>
    </source>
</evidence>
<dbReference type="PANTHER" id="PTHR32093">
    <property type="entry name" value="LEUCINE-RICH REPEAT EXTENSIN-LIKE PROTEIN 3-RELATED"/>
    <property type="match status" value="1"/>
</dbReference>
<dbReference type="Proteomes" id="UP001187192">
    <property type="component" value="Unassembled WGS sequence"/>
</dbReference>
<dbReference type="InterPro" id="IPR001611">
    <property type="entry name" value="Leu-rich_rpt"/>
</dbReference>
<evidence type="ECO:0000256" key="6">
    <source>
        <dbReference type="ARBA" id="ARBA00022737"/>
    </source>
</evidence>
<dbReference type="FunFam" id="3.80.10.10:FF:000041">
    <property type="entry name" value="LRR receptor-like serine/threonine-protein kinase ERECTA"/>
    <property type="match status" value="1"/>
</dbReference>
<proteinExistence type="predicted"/>
<name>A0AA87ZP63_FICCA</name>
<reference evidence="10" key="1">
    <citation type="submission" date="2023-07" db="EMBL/GenBank/DDBJ databases">
        <title>draft genome sequence of fig (Ficus carica).</title>
        <authorList>
            <person name="Takahashi T."/>
            <person name="Nishimura K."/>
        </authorList>
    </citation>
    <scope>NUCLEOTIDE SEQUENCE</scope>
</reference>
<evidence type="ECO:0000313" key="10">
    <source>
        <dbReference type="EMBL" id="GMN37697.1"/>
    </source>
</evidence>
<keyword evidence="5" id="KW-0732">Signal</keyword>
<organism evidence="10 11">
    <name type="scientific">Ficus carica</name>
    <name type="common">Common fig</name>
    <dbReference type="NCBI Taxonomy" id="3494"/>
    <lineage>
        <taxon>Eukaryota</taxon>
        <taxon>Viridiplantae</taxon>
        <taxon>Streptophyta</taxon>
        <taxon>Embryophyta</taxon>
        <taxon>Tracheophyta</taxon>
        <taxon>Spermatophyta</taxon>
        <taxon>Magnoliopsida</taxon>
        <taxon>eudicotyledons</taxon>
        <taxon>Gunneridae</taxon>
        <taxon>Pentapetalae</taxon>
        <taxon>rosids</taxon>
        <taxon>fabids</taxon>
        <taxon>Rosales</taxon>
        <taxon>Moraceae</taxon>
        <taxon>Ficeae</taxon>
        <taxon>Ficus</taxon>
    </lineage>
</organism>
<keyword evidence="6" id="KW-0677">Repeat</keyword>
<evidence type="ECO:0000256" key="4">
    <source>
        <dbReference type="ARBA" id="ARBA00022614"/>
    </source>
</evidence>
<comment type="subcellular location">
    <subcellularLocation>
        <location evidence="1">Membrane</location>
    </subcellularLocation>
    <subcellularLocation>
        <location evidence="2">Secreted</location>
    </subcellularLocation>
</comment>
<keyword evidence="3" id="KW-0964">Secreted</keyword>
<dbReference type="PRINTS" id="PR00019">
    <property type="entry name" value="LEURICHRPT"/>
</dbReference>
<evidence type="ECO:0000256" key="7">
    <source>
        <dbReference type="ARBA" id="ARBA00023136"/>
    </source>
</evidence>
<evidence type="ECO:0000256" key="3">
    <source>
        <dbReference type="ARBA" id="ARBA00022525"/>
    </source>
</evidence>
<dbReference type="InterPro" id="IPR051582">
    <property type="entry name" value="LRR_extensin-like_regulator"/>
</dbReference>
<feature type="region of interest" description="Disordered" evidence="9">
    <location>
        <begin position="314"/>
        <end position="351"/>
    </location>
</feature>
<protein>
    <submittedName>
        <fullName evidence="10">Uncharacterized protein</fullName>
    </submittedName>
</protein>
<sequence length="351" mass="39472">MGNLRAVSGVDFNGYGFLGKGGKLKLEGFLNELPDLAFFHSNSNNFTESVPDVNFITKIRFLYELDLSNNKLTGPFPKQVLQAKNLTFLDLRFNNYAGPIPADVFKLDVQVIFLNNNNFEQNIPDSIDKTPALYLTFANNKFTGPIPRSIGFGNTSNNLLEVLFLNNKLSGCLPYEIGQLKKITLFDASKNLITGPIPQSFACLNKIEILNFANNLLYGDVPELVCKLPNLQSLTLSSNYITEVGPECRKLIKKGRLDVRNNCILDLPNQRSKEVCADFFKKNPRDCLQNKWMFYLPCRKQFVYDTQANQLSDGRQLFDSSDDDDDDEPDSTRRSSSSRPVSYAALTPNGL</sequence>
<dbReference type="EMBL" id="BTGU01000007">
    <property type="protein sequence ID" value="GMN37697.1"/>
    <property type="molecule type" value="Genomic_DNA"/>
</dbReference>
<dbReference type="Gene3D" id="3.80.10.10">
    <property type="entry name" value="Ribonuclease Inhibitor"/>
    <property type="match status" value="1"/>
</dbReference>